<keyword evidence="2" id="KW-1185">Reference proteome</keyword>
<gene>
    <name evidence="1" type="ORF">H9Q80_00150</name>
</gene>
<dbReference type="AlphaFoldDB" id="A0A7G9GNM0"/>
<dbReference type="Proteomes" id="UP000515856">
    <property type="component" value="Chromosome"/>
</dbReference>
<organism evidence="1 2">
    <name type="scientific">[Eubacterium] hominis</name>
    <dbReference type="NCBI Taxonomy" id="2764325"/>
    <lineage>
        <taxon>Bacteria</taxon>
        <taxon>Bacillati</taxon>
        <taxon>Bacillota</taxon>
        <taxon>Erysipelotrichia</taxon>
        <taxon>Erysipelotrichales</taxon>
        <taxon>Erysipelotrichaceae</taxon>
        <taxon>Amedibacillus</taxon>
    </lineage>
</organism>
<evidence type="ECO:0000313" key="2">
    <source>
        <dbReference type="Proteomes" id="UP000515856"/>
    </source>
</evidence>
<reference evidence="1 2" key="1">
    <citation type="submission" date="2020-08" db="EMBL/GenBank/DDBJ databases">
        <authorList>
            <person name="Liu C."/>
            <person name="Sun Q."/>
        </authorList>
    </citation>
    <scope>NUCLEOTIDE SEQUENCE [LARGE SCALE GENOMIC DNA]</scope>
    <source>
        <strain evidence="1 2">NSJ-61</strain>
    </source>
</reference>
<dbReference type="RefSeq" id="WP_118667116.1">
    <property type="nucleotide sequence ID" value="NZ_CP060636.1"/>
</dbReference>
<dbReference type="EMBL" id="CP060636">
    <property type="protein sequence ID" value="QNM12402.1"/>
    <property type="molecule type" value="Genomic_DNA"/>
</dbReference>
<accession>A0A7G9GNM0</accession>
<proteinExistence type="predicted"/>
<sequence length="238" mass="26668">MVEMFMEYDNRVIAFPVNPEEITLCRDGNNETTEIVSLGEINMLKRPKLATLEFDCFFPASKDASYVLTKGDFKSPNFYIDFIEAIRKARKPCRFIVSDTKINLLCGVETFEYGVHAGPKGEIYYKLGLKEYQPYEVKEVKITDYGSGRPKTKNVNTSVSVTKPAPSPPAKKSVYAGCTVIVNGQLHRDSYGAGPGQWRRNFRGKINFINKSGSHPYHVTTMSGGWQGWVLASAVEVV</sequence>
<protein>
    <submittedName>
        <fullName evidence="1">Uncharacterized protein</fullName>
    </submittedName>
</protein>
<evidence type="ECO:0000313" key="1">
    <source>
        <dbReference type="EMBL" id="QNM12402.1"/>
    </source>
</evidence>
<name>A0A7G9GNM0_9FIRM</name>
<dbReference type="KEGG" id="ehn:H9Q80_00150"/>